<organism evidence="2 3">
    <name type="scientific">Limosa lapponica baueri</name>
    <dbReference type="NCBI Taxonomy" id="1758121"/>
    <lineage>
        <taxon>Eukaryota</taxon>
        <taxon>Metazoa</taxon>
        <taxon>Chordata</taxon>
        <taxon>Craniata</taxon>
        <taxon>Vertebrata</taxon>
        <taxon>Euteleostomi</taxon>
        <taxon>Archelosauria</taxon>
        <taxon>Archosauria</taxon>
        <taxon>Dinosauria</taxon>
        <taxon>Saurischia</taxon>
        <taxon>Theropoda</taxon>
        <taxon>Coelurosauria</taxon>
        <taxon>Aves</taxon>
        <taxon>Neognathae</taxon>
        <taxon>Neoaves</taxon>
        <taxon>Charadriiformes</taxon>
        <taxon>Scolopacidae</taxon>
        <taxon>Limosa</taxon>
    </lineage>
</organism>
<feature type="compositionally biased region" description="Basic and acidic residues" evidence="1">
    <location>
        <begin position="81"/>
        <end position="91"/>
    </location>
</feature>
<sequence length="120" mass="13499">MESFPSPNQAYLDWATANFSVFPNTKVEYCSHQIDIIQVIHRPQGLSLQIPISPSHTSYPDPCVTQTPFNSNITLEPGESTSREEVAERNKQQAATLRIASKRLRGIAEKGMDMFSEVKF</sequence>
<reference evidence="3" key="2">
    <citation type="submission" date="2017-12" db="EMBL/GenBank/DDBJ databases">
        <title>Genome sequence of the Bar-tailed Godwit (Limosa lapponica baueri).</title>
        <authorList>
            <person name="Lima N.C.B."/>
            <person name="Parody-Merino A.M."/>
            <person name="Battley P.F."/>
            <person name="Fidler A.E."/>
            <person name="Prosdocimi F."/>
        </authorList>
    </citation>
    <scope>NUCLEOTIDE SEQUENCE [LARGE SCALE GENOMIC DNA]</scope>
</reference>
<evidence type="ECO:0000256" key="1">
    <source>
        <dbReference type="SAM" id="MobiDB-lite"/>
    </source>
</evidence>
<proteinExistence type="predicted"/>
<accession>A0A2I0TXH1</accession>
<reference evidence="3" key="1">
    <citation type="submission" date="2017-11" db="EMBL/GenBank/DDBJ databases">
        <authorList>
            <person name="Lima N.C."/>
            <person name="Parody-Merino A.M."/>
            <person name="Battley P.F."/>
            <person name="Fidler A.E."/>
            <person name="Prosdocimi F."/>
        </authorList>
    </citation>
    <scope>NUCLEOTIDE SEQUENCE [LARGE SCALE GENOMIC DNA]</scope>
</reference>
<name>A0A2I0TXH1_LIMLA</name>
<dbReference type="AlphaFoldDB" id="A0A2I0TXH1"/>
<dbReference type="EMBL" id="KZ506726">
    <property type="protein sequence ID" value="PKU38514.1"/>
    <property type="molecule type" value="Genomic_DNA"/>
</dbReference>
<evidence type="ECO:0000313" key="2">
    <source>
        <dbReference type="EMBL" id="PKU38514.1"/>
    </source>
</evidence>
<keyword evidence="3" id="KW-1185">Reference proteome</keyword>
<feature type="region of interest" description="Disordered" evidence="1">
    <location>
        <begin position="75"/>
        <end position="94"/>
    </location>
</feature>
<dbReference type="Proteomes" id="UP000233556">
    <property type="component" value="Unassembled WGS sequence"/>
</dbReference>
<gene>
    <name evidence="2" type="ORF">llap_11178</name>
</gene>
<protein>
    <submittedName>
        <fullName evidence="2">Uncharacterized protein</fullName>
    </submittedName>
</protein>
<evidence type="ECO:0000313" key="3">
    <source>
        <dbReference type="Proteomes" id="UP000233556"/>
    </source>
</evidence>